<name>A0A7J7M8B7_9MAGN</name>
<comment type="caution">
    <text evidence="2">The sequence shown here is derived from an EMBL/GenBank/DDBJ whole genome shotgun (WGS) entry which is preliminary data.</text>
</comment>
<organism evidence="2 3">
    <name type="scientific">Kingdonia uniflora</name>
    <dbReference type="NCBI Taxonomy" id="39325"/>
    <lineage>
        <taxon>Eukaryota</taxon>
        <taxon>Viridiplantae</taxon>
        <taxon>Streptophyta</taxon>
        <taxon>Embryophyta</taxon>
        <taxon>Tracheophyta</taxon>
        <taxon>Spermatophyta</taxon>
        <taxon>Magnoliopsida</taxon>
        <taxon>Ranunculales</taxon>
        <taxon>Circaeasteraceae</taxon>
        <taxon>Kingdonia</taxon>
    </lineage>
</organism>
<protein>
    <submittedName>
        <fullName evidence="2">Uncharacterized protein</fullName>
    </submittedName>
</protein>
<dbReference type="EMBL" id="JACGCM010001713">
    <property type="protein sequence ID" value="KAF6151119.1"/>
    <property type="molecule type" value="Genomic_DNA"/>
</dbReference>
<proteinExistence type="predicted"/>
<keyword evidence="1" id="KW-1133">Transmembrane helix</keyword>
<evidence type="ECO:0000256" key="1">
    <source>
        <dbReference type="SAM" id="Phobius"/>
    </source>
</evidence>
<keyword evidence="1" id="KW-0472">Membrane</keyword>
<reference evidence="2 3" key="1">
    <citation type="journal article" date="2020" name="IScience">
        <title>Genome Sequencing of the Endangered Kingdonia uniflora (Circaeasteraceae, Ranunculales) Reveals Potential Mechanisms of Evolutionary Specialization.</title>
        <authorList>
            <person name="Sun Y."/>
            <person name="Deng T."/>
            <person name="Zhang A."/>
            <person name="Moore M.J."/>
            <person name="Landis J.B."/>
            <person name="Lin N."/>
            <person name="Zhang H."/>
            <person name="Zhang X."/>
            <person name="Huang J."/>
            <person name="Zhang X."/>
            <person name="Sun H."/>
            <person name="Wang H."/>
        </authorList>
    </citation>
    <scope>NUCLEOTIDE SEQUENCE [LARGE SCALE GENOMIC DNA]</scope>
    <source>
        <strain evidence="2">TB1705</strain>
        <tissue evidence="2">Leaf</tissue>
    </source>
</reference>
<feature type="transmembrane region" description="Helical" evidence="1">
    <location>
        <begin position="6"/>
        <end position="27"/>
    </location>
</feature>
<evidence type="ECO:0000313" key="3">
    <source>
        <dbReference type="Proteomes" id="UP000541444"/>
    </source>
</evidence>
<dbReference type="AlphaFoldDB" id="A0A7J7M8B7"/>
<dbReference type="Proteomes" id="UP000541444">
    <property type="component" value="Unassembled WGS sequence"/>
</dbReference>
<gene>
    <name evidence="2" type="ORF">GIB67_002371</name>
</gene>
<evidence type="ECO:0000313" key="2">
    <source>
        <dbReference type="EMBL" id="KAF6151119.1"/>
    </source>
</evidence>
<sequence>MCPTMRLTNILLTLRGTCAYHLCLILLKMTATLMNMQTKVLKYLKEVDIVIKASSKS</sequence>
<keyword evidence="3" id="KW-1185">Reference proteome</keyword>
<keyword evidence="1" id="KW-0812">Transmembrane</keyword>
<accession>A0A7J7M8B7</accession>